<keyword evidence="2" id="KW-1185">Reference proteome</keyword>
<name>A0ABV6NNY9_9BACI</name>
<proteinExistence type="predicted"/>
<protein>
    <recommendedName>
        <fullName evidence="3">Ion transport domain-containing protein</fullName>
    </recommendedName>
</protein>
<organism evidence="1 2">
    <name type="scientific">Halalkalibacter alkalisediminis</name>
    <dbReference type="NCBI Taxonomy" id="935616"/>
    <lineage>
        <taxon>Bacteria</taxon>
        <taxon>Bacillati</taxon>
        <taxon>Bacillota</taxon>
        <taxon>Bacilli</taxon>
        <taxon>Bacillales</taxon>
        <taxon>Bacillaceae</taxon>
        <taxon>Halalkalibacter</taxon>
    </lineage>
</organism>
<sequence length="81" mass="9739">MIAIIPFDPFFQIARFVRVMYFFRLKTITKFYIHPLILKVTYPSRLLLMLLLAFLSIESVIIWSIEENITTLSEAFYHVFF</sequence>
<gene>
    <name evidence="1" type="ORF">ACFFH4_26595</name>
</gene>
<dbReference type="Proteomes" id="UP001589833">
    <property type="component" value="Unassembled WGS sequence"/>
</dbReference>
<evidence type="ECO:0000313" key="1">
    <source>
        <dbReference type="EMBL" id="MFC0562401.1"/>
    </source>
</evidence>
<reference evidence="1 2" key="1">
    <citation type="submission" date="2024-09" db="EMBL/GenBank/DDBJ databases">
        <authorList>
            <person name="Sun Q."/>
            <person name="Mori K."/>
        </authorList>
    </citation>
    <scope>NUCLEOTIDE SEQUENCE [LARGE SCALE GENOMIC DNA]</scope>
    <source>
        <strain evidence="1 2">NCAIM B.02301</strain>
    </source>
</reference>
<accession>A0ABV6NNY9</accession>
<dbReference type="EMBL" id="JBHLTR010000131">
    <property type="protein sequence ID" value="MFC0562401.1"/>
    <property type="molecule type" value="Genomic_DNA"/>
</dbReference>
<comment type="caution">
    <text evidence="1">The sequence shown here is derived from an EMBL/GenBank/DDBJ whole genome shotgun (WGS) entry which is preliminary data.</text>
</comment>
<evidence type="ECO:0000313" key="2">
    <source>
        <dbReference type="Proteomes" id="UP001589833"/>
    </source>
</evidence>
<evidence type="ECO:0008006" key="3">
    <source>
        <dbReference type="Google" id="ProtNLM"/>
    </source>
</evidence>